<keyword evidence="3" id="KW-1185">Reference proteome</keyword>
<evidence type="ECO:0000313" key="3">
    <source>
        <dbReference type="Proteomes" id="UP000523447"/>
    </source>
</evidence>
<comment type="caution">
    <text evidence="2">The sequence shown here is derived from an EMBL/GenBank/DDBJ whole genome shotgun (WGS) entry which is preliminary data.</text>
</comment>
<accession>A0A7X6LV90</accession>
<protein>
    <submittedName>
        <fullName evidence="2">Uncharacterized protein</fullName>
    </submittedName>
</protein>
<sequence length="129" mass="13969">MSGRLVAESSDTVSIRVAEGVWTLDRRDILQWLEPSPAGSERAVQVWIRPGATADFTQRRRIHLTERPLTLPPRPGPAVGDDALARLTEQWARRLRVRTVPGAAGATVSYSHTHSGGGSDDGTACDSLD</sequence>
<reference evidence="2 3" key="1">
    <citation type="submission" date="2020-04" db="EMBL/GenBank/DDBJ databases">
        <title>MicrobeNet Type strains.</title>
        <authorList>
            <person name="Nicholson A.C."/>
        </authorList>
    </citation>
    <scope>NUCLEOTIDE SEQUENCE [LARGE SCALE GENOMIC DNA]</scope>
    <source>
        <strain evidence="2 3">DSM 44445</strain>
    </source>
</reference>
<feature type="region of interest" description="Disordered" evidence="1">
    <location>
        <begin position="104"/>
        <end position="129"/>
    </location>
</feature>
<evidence type="ECO:0000313" key="2">
    <source>
        <dbReference type="EMBL" id="NKY85142.1"/>
    </source>
</evidence>
<dbReference type="Proteomes" id="UP000523447">
    <property type="component" value="Unassembled WGS sequence"/>
</dbReference>
<name>A0A7X6LV90_9NOCA</name>
<proteinExistence type="predicted"/>
<gene>
    <name evidence="2" type="ORF">HGA07_05825</name>
</gene>
<dbReference type="EMBL" id="JAAXPE010000004">
    <property type="protein sequence ID" value="NKY85142.1"/>
    <property type="molecule type" value="Genomic_DNA"/>
</dbReference>
<dbReference type="AlphaFoldDB" id="A0A7X6LV90"/>
<evidence type="ECO:0000256" key="1">
    <source>
        <dbReference type="SAM" id="MobiDB-lite"/>
    </source>
</evidence>
<organism evidence="2 3">
    <name type="scientific">Nocardia veterana</name>
    <dbReference type="NCBI Taxonomy" id="132249"/>
    <lineage>
        <taxon>Bacteria</taxon>
        <taxon>Bacillati</taxon>
        <taxon>Actinomycetota</taxon>
        <taxon>Actinomycetes</taxon>
        <taxon>Mycobacteriales</taxon>
        <taxon>Nocardiaceae</taxon>
        <taxon>Nocardia</taxon>
    </lineage>
</organism>